<comment type="caution">
    <text evidence="2">The sequence shown here is derived from an EMBL/GenBank/DDBJ whole genome shotgun (WGS) entry which is preliminary data.</text>
</comment>
<organism evidence="2 3">
    <name type="scientific">Actinoallomurus liliacearum</name>
    <dbReference type="NCBI Taxonomy" id="1080073"/>
    <lineage>
        <taxon>Bacteria</taxon>
        <taxon>Bacillati</taxon>
        <taxon>Actinomycetota</taxon>
        <taxon>Actinomycetes</taxon>
        <taxon>Streptosporangiales</taxon>
        <taxon>Thermomonosporaceae</taxon>
        <taxon>Actinoallomurus</taxon>
    </lineage>
</organism>
<dbReference type="EMBL" id="BAABHJ010000032">
    <property type="protein sequence ID" value="GAA4616372.1"/>
    <property type="molecule type" value="Genomic_DNA"/>
</dbReference>
<dbReference type="InterPro" id="IPR015421">
    <property type="entry name" value="PyrdxlP-dep_Trfase_major"/>
</dbReference>
<gene>
    <name evidence="2" type="ORF">GCM10023195_72760</name>
</gene>
<dbReference type="PANTHER" id="PTHR30244">
    <property type="entry name" value="TRANSAMINASE"/>
    <property type="match status" value="1"/>
</dbReference>
<dbReference type="InterPro" id="IPR000653">
    <property type="entry name" value="DegT/StrS_aminotransferase"/>
</dbReference>
<dbReference type="InterPro" id="IPR015424">
    <property type="entry name" value="PyrdxlP-dep_Trfase"/>
</dbReference>
<dbReference type="InterPro" id="IPR015422">
    <property type="entry name" value="PyrdxlP-dep_Trfase_small"/>
</dbReference>
<evidence type="ECO:0008006" key="4">
    <source>
        <dbReference type="Google" id="ProtNLM"/>
    </source>
</evidence>
<keyword evidence="3" id="KW-1185">Reference proteome</keyword>
<proteinExistence type="inferred from homology"/>
<accession>A0ABP8TXP6</accession>
<dbReference type="Gene3D" id="3.40.640.10">
    <property type="entry name" value="Type I PLP-dependent aspartate aminotransferase-like (Major domain)"/>
    <property type="match status" value="1"/>
</dbReference>
<evidence type="ECO:0000313" key="3">
    <source>
        <dbReference type="Proteomes" id="UP001500212"/>
    </source>
</evidence>
<dbReference type="PANTHER" id="PTHR30244:SF42">
    <property type="entry name" value="UDP-2-ACETAMIDO-2-DEOXY-3-OXO-D-GLUCURONATE AMINOTRANSFERASE"/>
    <property type="match status" value="1"/>
</dbReference>
<evidence type="ECO:0000313" key="2">
    <source>
        <dbReference type="EMBL" id="GAA4616372.1"/>
    </source>
</evidence>
<protein>
    <recommendedName>
        <fullName evidence="4">Aminotransferase DegT</fullName>
    </recommendedName>
</protein>
<dbReference type="RefSeq" id="WP_345364671.1">
    <property type="nucleotide sequence ID" value="NZ_BAABHJ010000032.1"/>
</dbReference>
<reference evidence="3" key="1">
    <citation type="journal article" date="2019" name="Int. J. Syst. Evol. Microbiol.">
        <title>The Global Catalogue of Microorganisms (GCM) 10K type strain sequencing project: providing services to taxonomists for standard genome sequencing and annotation.</title>
        <authorList>
            <consortium name="The Broad Institute Genomics Platform"/>
            <consortium name="The Broad Institute Genome Sequencing Center for Infectious Disease"/>
            <person name="Wu L."/>
            <person name="Ma J."/>
        </authorList>
    </citation>
    <scope>NUCLEOTIDE SEQUENCE [LARGE SCALE GENOMIC DNA]</scope>
    <source>
        <strain evidence="3">JCM 17938</strain>
    </source>
</reference>
<comment type="similarity">
    <text evidence="1">Belongs to the DegT/DnrJ/EryC1 family.</text>
</comment>
<evidence type="ECO:0000256" key="1">
    <source>
        <dbReference type="RuleBase" id="RU004508"/>
    </source>
</evidence>
<dbReference type="SUPFAM" id="SSF53383">
    <property type="entry name" value="PLP-dependent transferases"/>
    <property type="match status" value="1"/>
</dbReference>
<dbReference type="Proteomes" id="UP001500212">
    <property type="component" value="Unassembled WGS sequence"/>
</dbReference>
<keyword evidence="1" id="KW-0663">Pyridoxal phosphate</keyword>
<name>A0ABP8TXP6_9ACTN</name>
<dbReference type="Gene3D" id="3.90.1150.10">
    <property type="entry name" value="Aspartate Aminotransferase, domain 1"/>
    <property type="match status" value="1"/>
</dbReference>
<sequence length="374" mass="41194">MSDPLMSVYPPLEPATLVTRRSLQFPFNSDGLTLTHLGRGAIWLALKALGLGPGHRLAMPAYHCGSEVEAARLAGIEVMFYRVLPTLEADHEDLFRVSQQCHATYLISYYGFPMPPLPPGTLVIEDAAHALFSYDGGAAIGSRGAAAIFCPRKSLGVPDGGAVLIRGGHIEAQGRPPWKRMARSMASQSMGWAAQSRAGVLRAPATKVFRKVSKAEQAVEEGTLTEVVIGEWNLEVADLEVAASKSSRMTEWAVHGADGEAIRRHRRRNYAILLNSLPDVCPPRFRGLPDGVAPLYYPVRVPQRDRTIAELQKRGVRSIEIWPVPHPLLDRRRFAELEPLRHEMLALPVHQGLSDWHMEQVAKAAREAITAAHR</sequence>
<dbReference type="Pfam" id="PF01041">
    <property type="entry name" value="DegT_DnrJ_EryC1"/>
    <property type="match status" value="1"/>
</dbReference>